<dbReference type="InterPro" id="IPR018641">
    <property type="entry name" value="Trfase_1_rSAM/seldom-assoc"/>
</dbReference>
<comment type="caution">
    <text evidence="1">The sequence shown here is derived from an EMBL/GenBank/DDBJ whole genome shotgun (WGS) entry which is preliminary data.</text>
</comment>
<dbReference type="STRING" id="314285.KT71_14569"/>
<name>A4A807_9GAMM</name>
<dbReference type="HOGENOM" id="CLU_075662_2_0_6"/>
<sequence length="211" mass="22811">MTASPCLLQQFARYPEPGRVKTRLQTELSATESCAVHERLLLSTAATLTQSALGVAELWLDRAGEHDVLSRALALGMQGPFLQQGKDLGERMHAALRDGLTRADAVVLVGSDCPVLSVDYLEAAFDALECADVVLGPAEDGGFVLIACRRVSANMLTGVPWGSDAVLEVTRMRVRSAGLGTSELPMLYDIDTPDDLRRWERELRSGVSGDR</sequence>
<keyword evidence="2" id="KW-1185">Reference proteome</keyword>
<evidence type="ECO:0000313" key="2">
    <source>
        <dbReference type="Proteomes" id="UP000019205"/>
    </source>
</evidence>
<dbReference type="RefSeq" id="WP_008295351.1">
    <property type="nucleotide sequence ID" value="NZ_CM002299.1"/>
</dbReference>
<accession>A4A807</accession>
<dbReference type="EMBL" id="AAOA02000001">
    <property type="protein sequence ID" value="EAQ97802.1"/>
    <property type="molecule type" value="Genomic_DNA"/>
</dbReference>
<dbReference type="OrthoDB" id="9798250at2"/>
<dbReference type="SUPFAM" id="SSF53448">
    <property type="entry name" value="Nucleotide-diphospho-sugar transferases"/>
    <property type="match status" value="1"/>
</dbReference>
<dbReference type="Proteomes" id="UP000019205">
    <property type="component" value="Chromosome"/>
</dbReference>
<protein>
    <recommendedName>
        <fullName evidence="3">Glycosyltransferase</fullName>
    </recommendedName>
</protein>
<evidence type="ECO:0008006" key="3">
    <source>
        <dbReference type="Google" id="ProtNLM"/>
    </source>
</evidence>
<dbReference type="PANTHER" id="PTHR36529:SF1">
    <property type="entry name" value="GLYCOSYLTRANSFERASE"/>
    <property type="match status" value="1"/>
</dbReference>
<reference evidence="1 2" key="2">
    <citation type="journal article" date="2009" name="PLoS ONE">
        <title>The photosynthetic apparatus and its regulation in the aerobic gammaproteobacterium Congregibacter litoralis gen. nov., sp. nov.</title>
        <authorList>
            <person name="Spring S."/>
            <person name="Lunsdorf H."/>
            <person name="Fuchs B.M."/>
            <person name="Tindall B.J."/>
        </authorList>
    </citation>
    <scope>NUCLEOTIDE SEQUENCE [LARGE SCALE GENOMIC DNA]</scope>
    <source>
        <strain evidence="1">KT71</strain>
    </source>
</reference>
<dbReference type="Pfam" id="PF09837">
    <property type="entry name" value="DUF2064"/>
    <property type="match status" value="1"/>
</dbReference>
<evidence type="ECO:0000313" key="1">
    <source>
        <dbReference type="EMBL" id="EAQ97802.1"/>
    </source>
</evidence>
<dbReference type="PANTHER" id="PTHR36529">
    <property type="entry name" value="SLL1095 PROTEIN"/>
    <property type="match status" value="1"/>
</dbReference>
<dbReference type="Gene3D" id="3.90.550.10">
    <property type="entry name" value="Spore Coat Polysaccharide Biosynthesis Protein SpsA, Chain A"/>
    <property type="match status" value="1"/>
</dbReference>
<dbReference type="InterPro" id="IPR029044">
    <property type="entry name" value="Nucleotide-diphossugar_trans"/>
</dbReference>
<dbReference type="AlphaFoldDB" id="A4A807"/>
<dbReference type="eggNOG" id="COG3222">
    <property type="taxonomic scope" value="Bacteria"/>
</dbReference>
<gene>
    <name evidence="1" type="ORF">KT71_14569</name>
</gene>
<dbReference type="NCBIfam" id="TIGR04282">
    <property type="entry name" value="glyco_like_cofC"/>
    <property type="match status" value="1"/>
</dbReference>
<organism evidence="1 2">
    <name type="scientific">Congregibacter litoralis KT71</name>
    <dbReference type="NCBI Taxonomy" id="314285"/>
    <lineage>
        <taxon>Bacteria</taxon>
        <taxon>Pseudomonadati</taxon>
        <taxon>Pseudomonadota</taxon>
        <taxon>Gammaproteobacteria</taxon>
        <taxon>Cellvibrionales</taxon>
        <taxon>Halieaceae</taxon>
        <taxon>Congregibacter</taxon>
    </lineage>
</organism>
<proteinExistence type="predicted"/>
<reference evidence="1 2" key="1">
    <citation type="journal article" date="2007" name="Proc. Natl. Acad. Sci. U.S.A.">
        <title>Characterization of a marine gammaproteobacterium capable of aerobic anoxygenic photosynthesis.</title>
        <authorList>
            <person name="Fuchs B.M."/>
            <person name="Spring S."/>
            <person name="Teeling H."/>
            <person name="Quast C."/>
            <person name="Wulf J."/>
            <person name="Schattenhofer M."/>
            <person name="Yan S."/>
            <person name="Ferriera S."/>
            <person name="Johnson J."/>
            <person name="Glockner F.O."/>
            <person name="Amann R."/>
        </authorList>
    </citation>
    <scope>NUCLEOTIDE SEQUENCE [LARGE SCALE GENOMIC DNA]</scope>
    <source>
        <strain evidence="1">KT71</strain>
    </source>
</reference>